<evidence type="ECO:0000259" key="2">
    <source>
        <dbReference type="Pfam" id="PF02470"/>
    </source>
</evidence>
<dbReference type="PANTHER" id="PTHR33371:SF15">
    <property type="entry name" value="LIPOPROTEIN LPRN"/>
    <property type="match status" value="1"/>
</dbReference>
<evidence type="ECO:0000259" key="3">
    <source>
        <dbReference type="Pfam" id="PF11887"/>
    </source>
</evidence>
<proteinExistence type="predicted"/>
<protein>
    <submittedName>
        <fullName evidence="4">Mammalian cell entry protein</fullName>
    </submittedName>
</protein>
<evidence type="ECO:0000313" key="5">
    <source>
        <dbReference type="Proteomes" id="UP000193247"/>
    </source>
</evidence>
<dbReference type="InterPro" id="IPR024516">
    <property type="entry name" value="Mce_C"/>
</dbReference>
<accession>A0A1X2LT46</accession>
<comment type="caution">
    <text evidence="4">The sequence shown here is derived from an EMBL/GenBank/DDBJ whole genome shotgun (WGS) entry which is preliminary data.</text>
</comment>
<feature type="compositionally biased region" description="Low complexity" evidence="1">
    <location>
        <begin position="391"/>
        <end position="403"/>
    </location>
</feature>
<dbReference type="Proteomes" id="UP000193247">
    <property type="component" value="Unassembled WGS sequence"/>
</dbReference>
<dbReference type="NCBIfam" id="TIGR00996">
    <property type="entry name" value="Mtu_fam_mce"/>
    <property type="match status" value="1"/>
</dbReference>
<dbReference type="STRING" id="1430326.B8W66_14970"/>
<keyword evidence="5" id="KW-1185">Reference proteome</keyword>
<gene>
    <name evidence="4" type="ORF">B8W66_14970</name>
</gene>
<dbReference type="PANTHER" id="PTHR33371">
    <property type="entry name" value="INTERMEMBRANE PHOSPHOLIPID TRANSPORT SYSTEM BINDING PROTEIN MLAD-RELATED"/>
    <property type="match status" value="1"/>
</dbReference>
<name>A0A1X2LT46_9MYCO</name>
<dbReference type="AlphaFoldDB" id="A0A1X2LT46"/>
<dbReference type="EMBL" id="NCXP01000018">
    <property type="protein sequence ID" value="OSC39966.1"/>
    <property type="molecule type" value="Genomic_DNA"/>
</dbReference>
<organism evidence="4 5">
    <name type="scientific">Mycobacterium decipiens</name>
    <dbReference type="NCBI Taxonomy" id="1430326"/>
    <lineage>
        <taxon>Bacteria</taxon>
        <taxon>Bacillati</taxon>
        <taxon>Actinomycetota</taxon>
        <taxon>Actinomycetes</taxon>
        <taxon>Mycobacteriales</taxon>
        <taxon>Mycobacteriaceae</taxon>
        <taxon>Mycobacterium</taxon>
    </lineage>
</organism>
<dbReference type="InterPro" id="IPR005693">
    <property type="entry name" value="Mce"/>
</dbReference>
<evidence type="ECO:0000256" key="1">
    <source>
        <dbReference type="SAM" id="MobiDB-lite"/>
    </source>
</evidence>
<dbReference type="Pfam" id="PF11887">
    <property type="entry name" value="Mce4_CUP1"/>
    <property type="match status" value="1"/>
</dbReference>
<evidence type="ECO:0000313" key="4">
    <source>
        <dbReference type="EMBL" id="OSC39966.1"/>
    </source>
</evidence>
<sequence length="426" mass="44545">MTAGCPTLLRRLLAVGSCVLLIATGCAFHGLNSLPLPGAVGRGSGANIYHVLVANVGTLESNSPVLINDVVVGSISRMTVCTQLTAQCTEKGWYADVEISVERDAVVPANAVASVGQTSLLGSMHLELNPPLGQPATGRLQPGATIGLNRSSTYPSTEQTLSSVSAVVNGGGLGQIGEIIHNFNAALSGNQGAIRDLITRLDTFVGTFDQQRDNLIASIQELNRFAGTLAGQRDTVAEALRKVPPALDVLIRERPRLTTALDKLRVFSNTATGLIRDTQADLVRNLKNLEPTIQALVDVGPEIDAALAFSLTFPFPQNLIDRGARGDYFNLWAHLDLTIPRLKRGLMLGTHWGELHAPEPPAPGDPYYLNYTLDPLHAGLVPLPGPPPSQAPTAAVAPAAGPAETPPGAPATDTPPSANPPAEGGG</sequence>
<reference evidence="4 5" key="1">
    <citation type="submission" date="2017-04" db="EMBL/GenBank/DDBJ databases">
        <title>The new phylogeny of genus Mycobacterium.</title>
        <authorList>
            <person name="Tortoli E."/>
            <person name="Trovato A."/>
            <person name="Cirillo D.M."/>
        </authorList>
    </citation>
    <scope>NUCLEOTIDE SEQUENCE [LARGE SCALE GENOMIC DNA]</scope>
    <source>
        <strain evidence="4 5">TBL 1200985</strain>
    </source>
</reference>
<feature type="domain" description="Mce/MlaD" evidence="2">
    <location>
        <begin position="48"/>
        <end position="131"/>
    </location>
</feature>
<dbReference type="RefSeq" id="WP_085325791.1">
    <property type="nucleotide sequence ID" value="NZ_NCXP01000018.1"/>
</dbReference>
<dbReference type="Pfam" id="PF02470">
    <property type="entry name" value="MlaD"/>
    <property type="match status" value="1"/>
</dbReference>
<dbReference type="InterPro" id="IPR052336">
    <property type="entry name" value="MlaD_Phospholipid_Transporter"/>
</dbReference>
<dbReference type="OrthoDB" id="9774928at2"/>
<feature type="domain" description="Mammalian cell entry C-terminal" evidence="3">
    <location>
        <begin position="138"/>
        <end position="307"/>
    </location>
</feature>
<feature type="region of interest" description="Disordered" evidence="1">
    <location>
        <begin position="381"/>
        <end position="426"/>
    </location>
</feature>
<dbReference type="GO" id="GO:0005576">
    <property type="term" value="C:extracellular region"/>
    <property type="evidence" value="ECO:0007669"/>
    <property type="project" value="TreeGrafter"/>
</dbReference>
<dbReference type="InterPro" id="IPR003399">
    <property type="entry name" value="Mce/MlaD"/>
</dbReference>